<geneLocation type="chloroplast" evidence="1"/>
<reference evidence="1" key="1">
    <citation type="journal article" date="2018" name="Mitochondrial DNA Part B Resour">
        <title>The complete chloroplast genome sequence of the medicinal plant Fagopyrum dibotrys (Polygonaceae).</title>
        <authorList>
            <person name="Zhang Y."/>
            <person name="Chen C."/>
        </authorList>
    </citation>
    <scope>NUCLEOTIDE SEQUENCE</scope>
</reference>
<name>A0A481YKV8_9CARY</name>
<sequence length="51" mass="6042">MGLNPELLSRKNQLDYGSKYSRIYCYCTLHSSSYCFFTYHICKNGQPKRLI</sequence>
<dbReference type="EMBL" id="MH196562">
    <property type="protein sequence ID" value="QBK82097.1"/>
    <property type="molecule type" value="Genomic_DNA"/>
</dbReference>
<protein>
    <submittedName>
        <fullName evidence="1">Photosystem II protein M</fullName>
    </submittedName>
</protein>
<proteinExistence type="predicted"/>
<organism evidence="1">
    <name type="scientific">Fagopyrum dibotrys</name>
    <dbReference type="NCBI Taxonomy" id="516549"/>
    <lineage>
        <taxon>Eukaryota</taxon>
        <taxon>Viridiplantae</taxon>
        <taxon>Streptophyta</taxon>
        <taxon>Embryophyta</taxon>
        <taxon>Tracheophyta</taxon>
        <taxon>Spermatophyta</taxon>
        <taxon>Magnoliopsida</taxon>
        <taxon>eudicotyledons</taxon>
        <taxon>Gunneridae</taxon>
        <taxon>Pentapetalae</taxon>
        <taxon>Caryophyllales</taxon>
        <taxon>Polygonaceae</taxon>
        <taxon>Polygonoideae</taxon>
        <taxon>Fagopyreae</taxon>
        <taxon>Fagopyrum</taxon>
    </lineage>
</organism>
<gene>
    <name evidence="1" type="primary">psbM</name>
</gene>
<dbReference type="AlphaFoldDB" id="A0A481YKV8"/>
<accession>A0A481YKV8</accession>
<keyword evidence="1" id="KW-0934">Plastid</keyword>
<evidence type="ECO:0000313" key="1">
    <source>
        <dbReference type="EMBL" id="QBK82097.1"/>
    </source>
</evidence>
<keyword evidence="1" id="KW-0150">Chloroplast</keyword>